<dbReference type="NCBIfam" id="NF033205">
    <property type="entry name" value="IPExxxVDY"/>
    <property type="match status" value="1"/>
</dbReference>
<dbReference type="InterPro" id="IPR047690">
    <property type="entry name" value="IPExxxVDY_fam"/>
</dbReference>
<organism evidence="1">
    <name type="scientific">hydrothermal vent metagenome</name>
    <dbReference type="NCBI Taxonomy" id="652676"/>
    <lineage>
        <taxon>unclassified sequences</taxon>
        <taxon>metagenomes</taxon>
        <taxon>ecological metagenomes</taxon>
    </lineage>
</organism>
<protein>
    <recommendedName>
        <fullName evidence="2">IPExxxVDY family protein</fullName>
    </recommendedName>
</protein>
<accession>A0A3B0U6X2</accession>
<evidence type="ECO:0008006" key="2">
    <source>
        <dbReference type="Google" id="ProtNLM"/>
    </source>
</evidence>
<dbReference type="AlphaFoldDB" id="A0A3B0U6X2"/>
<name>A0A3B0U6X2_9ZZZZ</name>
<proteinExistence type="predicted"/>
<sequence>MATVHKITDDFFDDSFTLVALHSSMEDYAMVYALNLCLKSNFKRLSNDLDLGEQISFPIFEWKDDRNDSYWTLFTNNSKQEENLVRNDLFMDEPSFTTHFLVPEHRDADYLMKIEHDDENLEEETVRSLLTIPKVITAYILDVEDLKSKNNLIF</sequence>
<gene>
    <name evidence="1" type="ORF">MNBD_BACTEROID03-789</name>
</gene>
<evidence type="ECO:0000313" key="1">
    <source>
        <dbReference type="EMBL" id="VAW15186.1"/>
    </source>
</evidence>
<dbReference type="EMBL" id="UOEL01000125">
    <property type="protein sequence ID" value="VAW15186.1"/>
    <property type="molecule type" value="Genomic_DNA"/>
</dbReference>
<reference evidence="1" key="1">
    <citation type="submission" date="2018-06" db="EMBL/GenBank/DDBJ databases">
        <authorList>
            <person name="Zhirakovskaya E."/>
        </authorList>
    </citation>
    <scope>NUCLEOTIDE SEQUENCE</scope>
</reference>